<proteinExistence type="predicted"/>
<comment type="caution">
    <text evidence="1">The sequence shown here is derived from an EMBL/GenBank/DDBJ whole genome shotgun (WGS) entry which is preliminary data.</text>
</comment>
<name>A0A967B4W8_9PROT</name>
<evidence type="ECO:0000313" key="2">
    <source>
        <dbReference type="Proteomes" id="UP000597459"/>
    </source>
</evidence>
<protein>
    <submittedName>
        <fullName evidence="1">Uncharacterized protein</fullName>
    </submittedName>
</protein>
<accession>A0A967B4W8</accession>
<gene>
    <name evidence="1" type="ORF">GOB87_07590</name>
</gene>
<sequence>MTVCQATTLLNNVVASIHSAVTLNGCGKVTAMNTITFPPSAGGGGFGS</sequence>
<keyword evidence="2" id="KW-1185">Reference proteome</keyword>
<dbReference type="AlphaFoldDB" id="A0A967B4W8"/>
<dbReference type="EMBL" id="WOTH01000012">
    <property type="protein sequence ID" value="NHO53825.1"/>
    <property type="molecule type" value="Genomic_DNA"/>
</dbReference>
<dbReference type="Proteomes" id="UP000597459">
    <property type="component" value="Unassembled WGS sequence"/>
</dbReference>
<evidence type="ECO:0000313" key="1">
    <source>
        <dbReference type="EMBL" id="NHO53825.1"/>
    </source>
</evidence>
<dbReference type="RefSeq" id="WP_166314601.1">
    <property type="nucleotide sequence ID" value="NZ_WOTH01000012.1"/>
</dbReference>
<reference evidence="1" key="1">
    <citation type="submission" date="2019-11" db="EMBL/GenBank/DDBJ databases">
        <title>Description of new Acetobacter species.</title>
        <authorList>
            <person name="Cleenwerck I."/>
            <person name="Sombolestani A.S."/>
        </authorList>
    </citation>
    <scope>NUCLEOTIDE SEQUENCE</scope>
    <source>
        <strain evidence="1">LMG 1626</strain>
    </source>
</reference>
<organism evidence="1 2">
    <name type="scientific">Acetobacter estunensis</name>
    <dbReference type="NCBI Taxonomy" id="104097"/>
    <lineage>
        <taxon>Bacteria</taxon>
        <taxon>Pseudomonadati</taxon>
        <taxon>Pseudomonadota</taxon>
        <taxon>Alphaproteobacteria</taxon>
        <taxon>Acetobacterales</taxon>
        <taxon>Acetobacteraceae</taxon>
        <taxon>Acetobacter</taxon>
    </lineage>
</organism>